<dbReference type="EMBL" id="JABELV010000337">
    <property type="protein sequence ID" value="KAG7527307.1"/>
    <property type="molecule type" value="Genomic_DNA"/>
</dbReference>
<keyword evidence="2" id="KW-1185">Reference proteome</keyword>
<dbReference type="AlphaFoldDB" id="A0A8K0JE73"/>
<reference evidence="1" key="1">
    <citation type="submission" date="2020-04" db="EMBL/GenBank/DDBJ databases">
        <title>Analysis of mating type loci in Filobasidium floriforme.</title>
        <authorList>
            <person name="Nowrousian M."/>
        </authorList>
    </citation>
    <scope>NUCLEOTIDE SEQUENCE</scope>
    <source>
        <strain evidence="1">CBS 6242</strain>
    </source>
</reference>
<name>A0A8K0JE73_9TREE</name>
<protein>
    <submittedName>
        <fullName evidence="1">Uncharacterized protein</fullName>
    </submittedName>
</protein>
<evidence type="ECO:0000313" key="2">
    <source>
        <dbReference type="Proteomes" id="UP000812966"/>
    </source>
</evidence>
<organism evidence="1 2">
    <name type="scientific">Filobasidium floriforme</name>
    <dbReference type="NCBI Taxonomy" id="5210"/>
    <lineage>
        <taxon>Eukaryota</taxon>
        <taxon>Fungi</taxon>
        <taxon>Dikarya</taxon>
        <taxon>Basidiomycota</taxon>
        <taxon>Agaricomycotina</taxon>
        <taxon>Tremellomycetes</taxon>
        <taxon>Filobasidiales</taxon>
        <taxon>Filobasidiaceae</taxon>
        <taxon>Filobasidium</taxon>
    </lineage>
</organism>
<evidence type="ECO:0000313" key="1">
    <source>
        <dbReference type="EMBL" id="KAG7527307.1"/>
    </source>
</evidence>
<comment type="caution">
    <text evidence="1">The sequence shown here is derived from an EMBL/GenBank/DDBJ whole genome shotgun (WGS) entry which is preliminary data.</text>
</comment>
<dbReference type="Proteomes" id="UP000812966">
    <property type="component" value="Unassembled WGS sequence"/>
</dbReference>
<gene>
    <name evidence="1" type="ORF">FFLO_07063</name>
</gene>
<proteinExistence type="predicted"/>
<accession>A0A8K0JE73</accession>
<sequence length="313" mass="35005">MSGSLASHPSASTTMQELGQGIVKNEEDDGFFVLSSSVPNPGQSSMYTICTKDEETLVLNVTIDESRAEVESLIGPSDLLLSGANFAISIMTKICGNRQDLVQRLAAVKESCQQRAALYQMAADDRQSHTDAIMKEFESYLLNPRAVPACRRYGNLREITRDHLTAYIESDQLDRGNREVLAGIARDPTNNWYFHSAFETPFNDRNKAIVEDPALFAALVEQLAPRLSALLQEDRTRARETMDFDRMYLQFRSSWYVSIKWLTACVDVQDTQELSVDSIDQPLTSEAVGGIVSIDPLRCALDQQHEIDADVKR</sequence>